<name>A0AC34GG81_9BILA</name>
<dbReference type="Proteomes" id="UP000887579">
    <property type="component" value="Unplaced"/>
</dbReference>
<accession>A0AC34GG81</accession>
<proteinExistence type="predicted"/>
<dbReference type="WBParaSite" id="ES5_v2.g28722.t1">
    <property type="protein sequence ID" value="ES5_v2.g28722.t1"/>
    <property type="gene ID" value="ES5_v2.g28722"/>
</dbReference>
<evidence type="ECO:0000313" key="2">
    <source>
        <dbReference type="WBParaSite" id="ES5_v2.g28722.t1"/>
    </source>
</evidence>
<evidence type="ECO:0000313" key="1">
    <source>
        <dbReference type="Proteomes" id="UP000887579"/>
    </source>
</evidence>
<reference evidence="2" key="1">
    <citation type="submission" date="2022-11" db="UniProtKB">
        <authorList>
            <consortium name="WormBaseParasite"/>
        </authorList>
    </citation>
    <scope>IDENTIFICATION</scope>
</reference>
<sequence>MAILMILAIALCILLFQRIPKTTTLINTTNLYHSAPMLKENEFAKITGTSL</sequence>
<organism evidence="1 2">
    <name type="scientific">Panagrolaimus sp. ES5</name>
    <dbReference type="NCBI Taxonomy" id="591445"/>
    <lineage>
        <taxon>Eukaryota</taxon>
        <taxon>Metazoa</taxon>
        <taxon>Ecdysozoa</taxon>
        <taxon>Nematoda</taxon>
        <taxon>Chromadorea</taxon>
        <taxon>Rhabditida</taxon>
        <taxon>Tylenchina</taxon>
        <taxon>Panagrolaimomorpha</taxon>
        <taxon>Panagrolaimoidea</taxon>
        <taxon>Panagrolaimidae</taxon>
        <taxon>Panagrolaimus</taxon>
    </lineage>
</organism>
<protein>
    <submittedName>
        <fullName evidence="2">Uncharacterized protein</fullName>
    </submittedName>
</protein>